<comment type="caution">
    <text evidence="1">The sequence shown here is derived from an EMBL/GenBank/DDBJ whole genome shotgun (WGS) entry which is preliminary data.</text>
</comment>
<organism evidence="1 2">
    <name type="scientific">Rhizodiscina lignyota</name>
    <dbReference type="NCBI Taxonomy" id="1504668"/>
    <lineage>
        <taxon>Eukaryota</taxon>
        <taxon>Fungi</taxon>
        <taxon>Dikarya</taxon>
        <taxon>Ascomycota</taxon>
        <taxon>Pezizomycotina</taxon>
        <taxon>Dothideomycetes</taxon>
        <taxon>Pleosporomycetidae</taxon>
        <taxon>Aulographales</taxon>
        <taxon>Rhizodiscinaceae</taxon>
        <taxon>Rhizodiscina</taxon>
    </lineage>
</organism>
<evidence type="ECO:0000313" key="2">
    <source>
        <dbReference type="Proteomes" id="UP000799772"/>
    </source>
</evidence>
<sequence>MRYMKNHTRRHSKHTLWGLVQLKPIHAGSLVLIISYRRGRDRVLSGSLGFLQSLLLLGGPGGNGPAMPVNWRGATAGSNWRRALASILVAVCSGSAKEGGSIAKRVPGDGAPYTPRNIASSEMAAAAEILVTNMLL</sequence>
<dbReference type="Proteomes" id="UP000799772">
    <property type="component" value="Unassembled WGS sequence"/>
</dbReference>
<protein>
    <submittedName>
        <fullName evidence="1">Uncharacterized protein</fullName>
    </submittedName>
</protein>
<gene>
    <name evidence="1" type="ORF">NA57DRAFT_58129</name>
</gene>
<dbReference type="EMBL" id="ML978128">
    <property type="protein sequence ID" value="KAF2097553.1"/>
    <property type="molecule type" value="Genomic_DNA"/>
</dbReference>
<accession>A0A9P4IDY5</accession>
<evidence type="ECO:0000313" key="1">
    <source>
        <dbReference type="EMBL" id="KAF2097553.1"/>
    </source>
</evidence>
<proteinExistence type="predicted"/>
<reference evidence="1" key="1">
    <citation type="journal article" date="2020" name="Stud. Mycol.">
        <title>101 Dothideomycetes genomes: a test case for predicting lifestyles and emergence of pathogens.</title>
        <authorList>
            <person name="Haridas S."/>
            <person name="Albert R."/>
            <person name="Binder M."/>
            <person name="Bloem J."/>
            <person name="Labutti K."/>
            <person name="Salamov A."/>
            <person name="Andreopoulos B."/>
            <person name="Baker S."/>
            <person name="Barry K."/>
            <person name="Bills G."/>
            <person name="Bluhm B."/>
            <person name="Cannon C."/>
            <person name="Castanera R."/>
            <person name="Culley D."/>
            <person name="Daum C."/>
            <person name="Ezra D."/>
            <person name="Gonzalez J."/>
            <person name="Henrissat B."/>
            <person name="Kuo A."/>
            <person name="Liang C."/>
            <person name="Lipzen A."/>
            <person name="Lutzoni F."/>
            <person name="Magnuson J."/>
            <person name="Mondo S."/>
            <person name="Nolan M."/>
            <person name="Ohm R."/>
            <person name="Pangilinan J."/>
            <person name="Park H.-J."/>
            <person name="Ramirez L."/>
            <person name="Alfaro M."/>
            <person name="Sun H."/>
            <person name="Tritt A."/>
            <person name="Yoshinaga Y."/>
            <person name="Zwiers L.-H."/>
            <person name="Turgeon B."/>
            <person name="Goodwin S."/>
            <person name="Spatafora J."/>
            <person name="Crous P."/>
            <person name="Grigoriev I."/>
        </authorList>
    </citation>
    <scope>NUCLEOTIDE SEQUENCE</scope>
    <source>
        <strain evidence="1">CBS 133067</strain>
    </source>
</reference>
<dbReference type="AlphaFoldDB" id="A0A9P4IDY5"/>
<name>A0A9P4IDY5_9PEZI</name>
<keyword evidence="2" id="KW-1185">Reference proteome</keyword>